<gene>
    <name evidence="3" type="ORF">ENR15_14435</name>
</gene>
<feature type="transmembrane region" description="Helical" evidence="2">
    <location>
        <begin position="112"/>
        <end position="130"/>
    </location>
</feature>
<keyword evidence="2" id="KW-0472">Membrane</keyword>
<protein>
    <submittedName>
        <fullName evidence="3">Uncharacterized protein</fullName>
    </submittedName>
</protein>
<reference evidence="3" key="1">
    <citation type="journal article" date="2020" name="mSystems">
        <title>Genome- and Community-Level Interaction Insights into Carbon Utilization and Element Cycling Functions of Hydrothermarchaeota in Hydrothermal Sediment.</title>
        <authorList>
            <person name="Zhou Z."/>
            <person name="Liu Y."/>
            <person name="Xu W."/>
            <person name="Pan J."/>
            <person name="Luo Z.H."/>
            <person name="Li M."/>
        </authorList>
    </citation>
    <scope>NUCLEOTIDE SEQUENCE [LARGE SCALE GENOMIC DNA]</scope>
    <source>
        <strain evidence="3">SpSt-374</strain>
    </source>
</reference>
<keyword evidence="2" id="KW-0812">Transmembrane</keyword>
<accession>A0A7C3ZN22</accession>
<sequence>MSENVSTKSAVEELSPQTTGSKTPLSVETYADRLMNELFDDVDRILDGGSRIPAQPNHPEVISLQQIQVPQIILPTVVLPPPTPPEVAPLVDSKAITTSKTQSNQNKWVDKLLMGGAFVSLVATLGLWLWSRGDLRRLWVQMQELLPNAVSPNRKPRHR</sequence>
<proteinExistence type="predicted"/>
<dbReference type="AlphaFoldDB" id="A0A7C3ZN22"/>
<evidence type="ECO:0000313" key="3">
    <source>
        <dbReference type="EMBL" id="HGG01804.1"/>
    </source>
</evidence>
<comment type="caution">
    <text evidence="3">The sequence shown here is derived from an EMBL/GenBank/DDBJ whole genome shotgun (WGS) entry which is preliminary data.</text>
</comment>
<feature type="region of interest" description="Disordered" evidence="1">
    <location>
        <begin position="1"/>
        <end position="26"/>
    </location>
</feature>
<keyword evidence="2" id="KW-1133">Transmembrane helix</keyword>
<organism evidence="3">
    <name type="scientific">Planktothricoides sp. SpSt-374</name>
    <dbReference type="NCBI Taxonomy" id="2282167"/>
    <lineage>
        <taxon>Bacteria</taxon>
        <taxon>Bacillati</taxon>
        <taxon>Cyanobacteriota</taxon>
        <taxon>Cyanophyceae</taxon>
        <taxon>Oscillatoriophycideae</taxon>
        <taxon>Oscillatoriales</taxon>
        <taxon>Oscillatoriaceae</taxon>
        <taxon>Planktothricoides</taxon>
    </lineage>
</organism>
<evidence type="ECO:0000256" key="2">
    <source>
        <dbReference type="SAM" id="Phobius"/>
    </source>
</evidence>
<name>A0A7C3ZN22_9CYAN</name>
<evidence type="ECO:0000256" key="1">
    <source>
        <dbReference type="SAM" id="MobiDB-lite"/>
    </source>
</evidence>
<dbReference type="EMBL" id="DSPX01000144">
    <property type="protein sequence ID" value="HGG01804.1"/>
    <property type="molecule type" value="Genomic_DNA"/>
</dbReference>